<dbReference type="InterPro" id="IPR036812">
    <property type="entry name" value="NAD(P)_OxRdtase_dom_sf"/>
</dbReference>
<dbReference type="InterPro" id="IPR020471">
    <property type="entry name" value="AKR"/>
</dbReference>
<keyword evidence="4" id="KW-1185">Reference proteome</keyword>
<evidence type="ECO:0000256" key="1">
    <source>
        <dbReference type="ARBA" id="ARBA00023002"/>
    </source>
</evidence>
<dbReference type="Pfam" id="PF00248">
    <property type="entry name" value="Aldo_ket_red"/>
    <property type="match status" value="1"/>
</dbReference>
<dbReference type="Gene3D" id="3.20.20.100">
    <property type="entry name" value="NADP-dependent oxidoreductase domain"/>
    <property type="match status" value="1"/>
</dbReference>
<sequence>MRFRQLGNSGLQVSEVGLGCNNFGRRLDFESSKEVLVAAYEAGITLFDTADIYGGSGASEEIMGEVIKPFRHEIVLATKFGMDMGDRDTARGSRRYLMRALEASLRRLKTDHIDLYQLHQPDPLTPIEETLMALGDAVHQGKVRYLGSSNFAGWQLVEAEFTARSSGAPRFISAQNEYSLLDRSVEAELIPAAHKFGVGILPFYPLASGLLTGKFHRGHTPPEGTRLASRPEQLEHAAWDLIEALEGYAGDHGMELLDLAFAYLLGEPSVSSVIAGASSGAQVARNVDTQRHVLTAAQVSEVRAIIGAIL</sequence>
<dbReference type="InterPro" id="IPR050523">
    <property type="entry name" value="AKR_Detox_Biosynth"/>
</dbReference>
<accession>A0ABV3XZW0</accession>
<protein>
    <submittedName>
        <fullName evidence="3">Aldo/keto reductase</fullName>
    </submittedName>
</protein>
<dbReference type="PRINTS" id="PR00069">
    <property type="entry name" value="ALDKETRDTASE"/>
</dbReference>
<evidence type="ECO:0000259" key="2">
    <source>
        <dbReference type="Pfam" id="PF00248"/>
    </source>
</evidence>
<keyword evidence="1" id="KW-0560">Oxidoreductase</keyword>
<dbReference type="InterPro" id="IPR023210">
    <property type="entry name" value="NADP_OxRdtase_dom"/>
</dbReference>
<dbReference type="RefSeq" id="WP_369084241.1">
    <property type="nucleotide sequence ID" value="NZ_JBFSHR010000007.1"/>
</dbReference>
<dbReference type="Proteomes" id="UP001560267">
    <property type="component" value="Unassembled WGS sequence"/>
</dbReference>
<organism evidence="3 4">
    <name type="scientific">Ferrimicrobium acidiphilum</name>
    <dbReference type="NCBI Taxonomy" id="121039"/>
    <lineage>
        <taxon>Bacteria</taxon>
        <taxon>Bacillati</taxon>
        <taxon>Actinomycetota</taxon>
        <taxon>Acidimicrobiia</taxon>
        <taxon>Acidimicrobiales</taxon>
        <taxon>Acidimicrobiaceae</taxon>
        <taxon>Ferrimicrobium</taxon>
    </lineage>
</organism>
<reference evidence="3 4" key="1">
    <citation type="submission" date="2024-07" db="EMBL/GenBank/DDBJ databases">
        <title>Draft Genome Sequence of Ferrimicrobium acidiphilum Strain YE2023, Isolated from a Pulp of Bioleach Reactor.</title>
        <authorList>
            <person name="Elkina Y.A."/>
            <person name="Bulaeva A.G."/>
            <person name="Beletsky A.V."/>
            <person name="Mardanov A.V."/>
        </authorList>
    </citation>
    <scope>NUCLEOTIDE SEQUENCE [LARGE SCALE GENOMIC DNA]</scope>
    <source>
        <strain evidence="3 4">YE2023</strain>
    </source>
</reference>
<dbReference type="EMBL" id="JBFSHR010000007">
    <property type="protein sequence ID" value="MEX6428836.1"/>
    <property type="molecule type" value="Genomic_DNA"/>
</dbReference>
<name>A0ABV3XZW0_9ACTN</name>
<dbReference type="PANTHER" id="PTHR43364:SF4">
    <property type="entry name" value="NAD(P)-LINKED OXIDOREDUCTASE SUPERFAMILY PROTEIN"/>
    <property type="match status" value="1"/>
</dbReference>
<proteinExistence type="predicted"/>
<feature type="domain" description="NADP-dependent oxidoreductase" evidence="2">
    <location>
        <begin position="16"/>
        <end position="305"/>
    </location>
</feature>
<gene>
    <name evidence="3" type="ORF">AB6A68_03160</name>
</gene>
<dbReference type="SUPFAM" id="SSF51430">
    <property type="entry name" value="NAD(P)-linked oxidoreductase"/>
    <property type="match status" value="1"/>
</dbReference>
<evidence type="ECO:0000313" key="3">
    <source>
        <dbReference type="EMBL" id="MEX6428836.1"/>
    </source>
</evidence>
<dbReference type="PANTHER" id="PTHR43364">
    <property type="entry name" value="NADH-SPECIFIC METHYLGLYOXAL REDUCTASE-RELATED"/>
    <property type="match status" value="1"/>
</dbReference>
<comment type="caution">
    <text evidence="3">The sequence shown here is derived from an EMBL/GenBank/DDBJ whole genome shotgun (WGS) entry which is preliminary data.</text>
</comment>
<evidence type="ECO:0000313" key="4">
    <source>
        <dbReference type="Proteomes" id="UP001560267"/>
    </source>
</evidence>